<dbReference type="CDD" id="cd00130">
    <property type="entry name" value="PAS"/>
    <property type="match status" value="5"/>
</dbReference>
<evidence type="ECO:0000259" key="28">
    <source>
        <dbReference type="PROSITE" id="PS50113"/>
    </source>
</evidence>
<sequence>MVSTPAFNPGGAAADAAPSRRGAVWAIPALVLLMGLALTVLGVYWFQSGLDVEARARYERQAARIEDDLLRRFNLPVYGLNGLRGLYATSGRIGREAFRDYVESRQLHLEFPGVRGFGFIERVKREDVVRFVATERADAAPDFDVRQSAGVDDLYIAKFIEPLASNRAAWGFDIASEAVRREALERAVRTGEPTLSGSITLVQDGKRGPGFLYIVPVWQRLVDPASTNPRINALRGFLFAPIVVGELCTGIANVADMQLDFELYDAGQVDPARLLFGTELQGEGDPGSAPRVAAAGPLFQSTRYISVGGRTLALRTSTTPAFERGLDRTTPTLLAAAGTLLSSLLALAAWLLVSGRARAESLAAEMTADLERLAKVVRHTSNSVAILDAQRYIVWVNEGFERLFGFTLAEARGHKPGDLTHSERLDPEQMQRLRELLDSGQAFRGELQKRRKDGREIWTHAEVQPLHDARGQLTGFMSIESDITEQKVAKERLEAALRDTDVLLRTINLHAIVSVTDRRGLILEANAALVQISGYLLEELLGQDHRLLGSGQHPRSFWVEVWRTIASGRSWRGEICNRAKDGRLYWVDSIIAPFLNAQGRIEKYVSISNDITTSKTAATELALQRERLANIIEGTHVATWEWNVQTGVSHFNERWAEIVGYTLDELQPTTVQTWLKLAHPDDLARGQALLQRHFDGELDYYEVESRTRHKDGRWMWVLVRGRLSTRTPDGKPEWMVGTHMDITQRKLAEQALQQTLQRFVLAADSAGIGVWEMDVQHRTLSWDDWMYRLYGRTRVGEFAPYTLWSESVHPEDLPTAQQELAQAISGEREFDTEFRILWLNGEVRHLRASARVVRNARGQAERVIGINFDITARKRAELELGQTSALLSSVLDSASEVAVIGTDMDLRITVFNIGAQRLLGYTAQEVVGHCTPEIFHDPVEIEARLEQLSQQAGRRVRGRGVFVDPVAIGEEHEWTYIAKSGQRTQVALTVTAMTAHDGRPIGYLGVAHDVTRHKLYQESLKVAMQKAEQANLAKSQFLANMSHELRTPMNAILGMLQLLQKTQLSARQWDYTRKTEGAARSLLGLLNDILDFSKVEAGKMSLAPHPFRTDTLLRELSVILSGNLGQKEIELVFDIDPGLPPVLVGDALRLQQVLINLGGNALKFTERGEVVVSLRVLERLPGAVRLRLQVRDTGIGIAETDQHHIFEAFAQAEASTTRRFGGTGLGLSISQRLVQMMGGELRLSSQPGQGSCFQFELELPVADDVLPRLANRVDAGPLRTLIVDDNAIAREVLGEMARAMQWQVDVASSGAQALQMVQARLGGPQAYQLVLLDWQMPGMDGWETNQRLRELCKPQAPPLVVMITAHGREMLAERGADEQALLQGFLVKPVTASMLLDAVVDAQVRASQPAPLATGAKSDSVPPGPGRLRGLHLLVVEDNANNRQVAQELLGDEGAEVQVATQGQEGVDAVLSSLEPGGRPFDAVLMDVQMPVLDGYGATAAIRRHPGAQALPIIAMTANAMPADRQACLDAGMSDHVGKPFDLDQLVRCLLRHTAGGVSPVAPVAVARETGMDLHRDVEAALARMGGNRRIYLRVLESFQQNLALLPEQLSTLLGADAAGDAERLAEAMNALHSLKGIASTLGLNALAACAAEAEQTLRQPDGTAPAVLATVLAAVQQGQRDIAALLPAMRERQAEAAAK</sequence>
<dbReference type="GO" id="GO:0005524">
    <property type="term" value="F:ATP binding"/>
    <property type="evidence" value="ECO:0007669"/>
    <property type="project" value="UniProtKB-KW"/>
</dbReference>
<dbReference type="InterPro" id="IPR001789">
    <property type="entry name" value="Sig_transdc_resp-reg_receiver"/>
</dbReference>
<dbReference type="SMART" id="SM00388">
    <property type="entry name" value="HisKA"/>
    <property type="match status" value="1"/>
</dbReference>
<dbReference type="Pfam" id="PF13426">
    <property type="entry name" value="PAS_9"/>
    <property type="match status" value="1"/>
</dbReference>
<feature type="domain" description="Response regulatory" evidence="26">
    <location>
        <begin position="1432"/>
        <end position="1554"/>
    </location>
</feature>
<gene>
    <name evidence="31" type="ORF">DES47_10146</name>
</gene>
<dbReference type="InterPro" id="IPR000014">
    <property type="entry name" value="PAS"/>
</dbReference>
<evidence type="ECO:0000256" key="23">
    <source>
        <dbReference type="PROSITE-ProRule" id="PRU00169"/>
    </source>
</evidence>
<dbReference type="PROSITE" id="PS50109">
    <property type="entry name" value="HIS_KIN"/>
    <property type="match status" value="1"/>
</dbReference>
<keyword evidence="6 23" id="KW-0597">Phosphoprotein</keyword>
<dbReference type="InterPro" id="IPR001610">
    <property type="entry name" value="PAC"/>
</dbReference>
<dbReference type="InterPro" id="IPR036890">
    <property type="entry name" value="HATPase_C_sf"/>
</dbReference>
<evidence type="ECO:0000256" key="22">
    <source>
        <dbReference type="PROSITE-ProRule" id="PRU00110"/>
    </source>
</evidence>
<dbReference type="Pfam" id="PF00072">
    <property type="entry name" value="Response_reg"/>
    <property type="match status" value="2"/>
</dbReference>
<dbReference type="Pfam" id="PF03924">
    <property type="entry name" value="CHASE"/>
    <property type="match status" value="1"/>
</dbReference>
<dbReference type="InterPro" id="IPR036641">
    <property type="entry name" value="HPT_dom_sf"/>
</dbReference>
<dbReference type="GO" id="GO:0005886">
    <property type="term" value="C:plasma membrane"/>
    <property type="evidence" value="ECO:0007669"/>
    <property type="project" value="UniProtKB-SubCell"/>
</dbReference>
<evidence type="ECO:0000313" key="31">
    <source>
        <dbReference type="EMBL" id="TDP74000.1"/>
    </source>
</evidence>
<dbReference type="SUPFAM" id="SSF47384">
    <property type="entry name" value="Homodimeric domain of signal transducing histidine kinase"/>
    <property type="match status" value="1"/>
</dbReference>
<evidence type="ECO:0000259" key="30">
    <source>
        <dbReference type="PROSITE" id="PS50894"/>
    </source>
</evidence>
<evidence type="ECO:0000256" key="8">
    <source>
        <dbReference type="ARBA" id="ARBA00022692"/>
    </source>
</evidence>
<evidence type="ECO:0000259" key="29">
    <source>
        <dbReference type="PROSITE" id="PS50839"/>
    </source>
</evidence>
<dbReference type="SMART" id="SM01079">
    <property type="entry name" value="CHASE"/>
    <property type="match status" value="1"/>
</dbReference>
<feature type="domain" description="PAC" evidence="28">
    <location>
        <begin position="830"/>
        <end position="882"/>
    </location>
</feature>
<feature type="transmembrane region" description="Helical" evidence="24">
    <location>
        <begin position="25"/>
        <end position="46"/>
    </location>
</feature>
<dbReference type="Pfam" id="PF00989">
    <property type="entry name" value="PAS"/>
    <property type="match status" value="2"/>
</dbReference>
<dbReference type="Pfam" id="PF02518">
    <property type="entry name" value="HATPase_c"/>
    <property type="match status" value="1"/>
</dbReference>
<dbReference type="CDD" id="cd16922">
    <property type="entry name" value="HATPase_EvgS-ArcB-TorS-like"/>
    <property type="match status" value="1"/>
</dbReference>
<dbReference type="GO" id="GO:0006355">
    <property type="term" value="P:regulation of DNA-templated transcription"/>
    <property type="evidence" value="ECO:0007669"/>
    <property type="project" value="InterPro"/>
</dbReference>
<feature type="domain" description="PAC" evidence="28">
    <location>
        <begin position="569"/>
        <end position="623"/>
    </location>
</feature>
<dbReference type="NCBIfam" id="TIGR00229">
    <property type="entry name" value="sensory_box"/>
    <property type="match status" value="5"/>
</dbReference>
<organism evidence="31 32">
    <name type="scientific">Roseateles toxinivorans</name>
    <dbReference type="NCBI Taxonomy" id="270368"/>
    <lineage>
        <taxon>Bacteria</taxon>
        <taxon>Pseudomonadati</taxon>
        <taxon>Pseudomonadota</taxon>
        <taxon>Betaproteobacteria</taxon>
        <taxon>Burkholderiales</taxon>
        <taxon>Sphaerotilaceae</taxon>
        <taxon>Roseateles</taxon>
    </lineage>
</organism>
<dbReference type="RefSeq" id="WP_133698672.1">
    <property type="nucleotide sequence ID" value="NZ_SNXS01000001.1"/>
</dbReference>
<dbReference type="InterPro" id="IPR013767">
    <property type="entry name" value="PAS_fold"/>
</dbReference>
<dbReference type="SUPFAM" id="SSF55785">
    <property type="entry name" value="PYP-like sensor domain (PAS domain)"/>
    <property type="match status" value="5"/>
</dbReference>
<keyword evidence="16" id="KW-0843">Virulence</keyword>
<evidence type="ECO:0000259" key="27">
    <source>
        <dbReference type="PROSITE" id="PS50112"/>
    </source>
</evidence>
<feature type="domain" description="Histidine kinase" evidence="25">
    <location>
        <begin position="1040"/>
        <end position="1261"/>
    </location>
</feature>
<feature type="domain" description="PAS" evidence="27">
    <location>
        <begin position="369"/>
        <end position="438"/>
    </location>
</feature>
<evidence type="ECO:0000256" key="12">
    <source>
        <dbReference type="ARBA" id="ARBA00022777"/>
    </source>
</evidence>
<dbReference type="PROSITE" id="PS50112">
    <property type="entry name" value="PAS"/>
    <property type="match status" value="4"/>
</dbReference>
<evidence type="ECO:0000259" key="26">
    <source>
        <dbReference type="PROSITE" id="PS50110"/>
    </source>
</evidence>
<keyword evidence="10" id="KW-0677">Repeat</keyword>
<evidence type="ECO:0000256" key="14">
    <source>
        <dbReference type="ARBA" id="ARBA00022989"/>
    </source>
</evidence>
<keyword evidence="13" id="KW-0067">ATP-binding</keyword>
<dbReference type="Gene3D" id="1.20.120.160">
    <property type="entry name" value="HPT domain"/>
    <property type="match status" value="1"/>
</dbReference>
<dbReference type="InterPro" id="IPR003594">
    <property type="entry name" value="HATPase_dom"/>
</dbReference>
<dbReference type="Gene3D" id="2.10.70.100">
    <property type="match status" value="1"/>
</dbReference>
<keyword evidence="5" id="KW-0997">Cell inner membrane</keyword>
<evidence type="ECO:0000256" key="3">
    <source>
        <dbReference type="ARBA" id="ARBA00012438"/>
    </source>
</evidence>
<feature type="modified residue" description="Phosphohistidine" evidence="22">
    <location>
        <position position="1633"/>
    </location>
</feature>
<comment type="caution">
    <text evidence="31">The sequence shown here is derived from an EMBL/GenBank/DDBJ whole genome shotgun (WGS) entry which is preliminary data.</text>
</comment>
<dbReference type="InterPro" id="IPR000700">
    <property type="entry name" value="PAS-assoc_C"/>
</dbReference>
<dbReference type="PANTHER" id="PTHR45339">
    <property type="entry name" value="HYBRID SIGNAL TRANSDUCTION HISTIDINE KINASE J"/>
    <property type="match status" value="1"/>
</dbReference>
<keyword evidence="32" id="KW-1185">Reference proteome</keyword>
<evidence type="ECO:0000256" key="21">
    <source>
        <dbReference type="ARBA" id="ARBA00070152"/>
    </source>
</evidence>
<dbReference type="InterPro" id="IPR042240">
    <property type="entry name" value="CHASE_sf"/>
</dbReference>
<dbReference type="InterPro" id="IPR005467">
    <property type="entry name" value="His_kinase_dom"/>
</dbReference>
<dbReference type="Pfam" id="PF00512">
    <property type="entry name" value="HisKA"/>
    <property type="match status" value="1"/>
</dbReference>
<feature type="domain" description="PAC" evidence="28">
    <location>
        <begin position="443"/>
        <end position="495"/>
    </location>
</feature>
<comment type="catalytic activity">
    <reaction evidence="1">
        <text>ATP + protein L-histidine = ADP + protein N-phospho-L-histidine.</text>
        <dbReference type="EC" id="2.7.13.3"/>
    </reaction>
</comment>
<feature type="modified residue" description="4-aspartylphosphate" evidence="23">
    <location>
        <position position="1487"/>
    </location>
</feature>
<feature type="domain" description="PAS" evidence="27">
    <location>
        <begin position="883"/>
        <end position="928"/>
    </location>
</feature>
<evidence type="ECO:0000313" key="32">
    <source>
        <dbReference type="Proteomes" id="UP000295361"/>
    </source>
</evidence>
<dbReference type="InterPro" id="IPR036097">
    <property type="entry name" value="HisK_dim/P_sf"/>
</dbReference>
<dbReference type="InterPro" id="IPR006189">
    <property type="entry name" value="CHASE_dom"/>
</dbReference>
<evidence type="ECO:0000256" key="20">
    <source>
        <dbReference type="ARBA" id="ARBA00068150"/>
    </source>
</evidence>
<evidence type="ECO:0000256" key="19">
    <source>
        <dbReference type="ARBA" id="ARBA00064003"/>
    </source>
</evidence>
<dbReference type="SMART" id="SM00448">
    <property type="entry name" value="REC"/>
    <property type="match status" value="2"/>
</dbReference>
<dbReference type="Pfam" id="PF08447">
    <property type="entry name" value="PAS_3"/>
    <property type="match status" value="2"/>
</dbReference>
<dbReference type="InterPro" id="IPR008207">
    <property type="entry name" value="Sig_transdc_His_kin_Hpt_dom"/>
</dbReference>
<name>A0A4R6QR00_9BURK</name>
<dbReference type="Gene3D" id="1.10.287.130">
    <property type="match status" value="1"/>
</dbReference>
<feature type="domain" description="PAC" evidence="28">
    <location>
        <begin position="970"/>
        <end position="1022"/>
    </location>
</feature>
<comment type="function">
    <text evidence="18">Member of the two-component regulatory system BvgS/BvgA. Phosphorylates BvgA via a four-step phosphorelay in response to environmental signals.</text>
</comment>
<dbReference type="SMART" id="SM00387">
    <property type="entry name" value="HATPase_c"/>
    <property type="match status" value="1"/>
</dbReference>
<dbReference type="GO" id="GO:0000155">
    <property type="term" value="F:phosphorelay sensor kinase activity"/>
    <property type="evidence" value="ECO:0007669"/>
    <property type="project" value="InterPro"/>
</dbReference>
<dbReference type="SUPFAM" id="SSF47226">
    <property type="entry name" value="Histidine-containing phosphotransfer domain, HPT domain"/>
    <property type="match status" value="1"/>
</dbReference>
<evidence type="ECO:0000256" key="9">
    <source>
        <dbReference type="ARBA" id="ARBA00022729"/>
    </source>
</evidence>
<dbReference type="SUPFAM" id="SSF52172">
    <property type="entry name" value="CheY-like"/>
    <property type="match status" value="2"/>
</dbReference>
<dbReference type="FunFam" id="1.10.287.130:FF:000002">
    <property type="entry name" value="Two-component osmosensing histidine kinase"/>
    <property type="match status" value="1"/>
</dbReference>
<evidence type="ECO:0000256" key="11">
    <source>
        <dbReference type="ARBA" id="ARBA00022741"/>
    </source>
</evidence>
<dbReference type="PROSITE" id="PS50839">
    <property type="entry name" value="CHASE"/>
    <property type="match status" value="1"/>
</dbReference>
<dbReference type="EMBL" id="SNXS01000001">
    <property type="protein sequence ID" value="TDP74000.1"/>
    <property type="molecule type" value="Genomic_DNA"/>
</dbReference>
<dbReference type="PROSITE" id="PS50113">
    <property type="entry name" value="PAC"/>
    <property type="match status" value="5"/>
</dbReference>
<dbReference type="OrthoDB" id="5519028at2"/>
<dbReference type="CDD" id="cd17546">
    <property type="entry name" value="REC_hyHK_CKI1_RcsC-like"/>
    <property type="match status" value="2"/>
</dbReference>
<evidence type="ECO:0000256" key="4">
    <source>
        <dbReference type="ARBA" id="ARBA00022475"/>
    </source>
</evidence>
<keyword evidence="7" id="KW-0808">Transferase</keyword>
<feature type="domain" description="PAC" evidence="28">
    <location>
        <begin position="701"/>
        <end position="754"/>
    </location>
</feature>
<dbReference type="Proteomes" id="UP000295361">
    <property type="component" value="Unassembled WGS sequence"/>
</dbReference>
<keyword evidence="8 24" id="KW-0812">Transmembrane</keyword>
<keyword evidence="11" id="KW-0547">Nucleotide-binding</keyword>
<dbReference type="Gene3D" id="3.30.565.10">
    <property type="entry name" value="Histidine kinase-like ATPase, C-terminal domain"/>
    <property type="match status" value="1"/>
</dbReference>
<feature type="domain" description="Response regulatory" evidence="26">
    <location>
        <begin position="1279"/>
        <end position="1403"/>
    </location>
</feature>
<comment type="subcellular location">
    <subcellularLocation>
        <location evidence="2">Cell inner membrane</location>
        <topology evidence="2">Multi-pass membrane protein</topology>
    </subcellularLocation>
</comment>
<evidence type="ECO:0000256" key="18">
    <source>
        <dbReference type="ARBA" id="ARBA00058004"/>
    </source>
</evidence>
<dbReference type="PROSITE" id="PS50894">
    <property type="entry name" value="HPT"/>
    <property type="match status" value="1"/>
</dbReference>
<dbReference type="InterPro" id="IPR003661">
    <property type="entry name" value="HisK_dim/P_dom"/>
</dbReference>
<feature type="domain" description="HPt" evidence="30">
    <location>
        <begin position="1591"/>
        <end position="1690"/>
    </location>
</feature>
<feature type="transmembrane region" description="Helical" evidence="24">
    <location>
        <begin position="333"/>
        <end position="353"/>
    </location>
</feature>
<protein>
    <recommendedName>
        <fullName evidence="20">Sensory/regulatory protein RpfC</fullName>
        <ecNumber evidence="3">2.7.13.3</ecNumber>
    </recommendedName>
    <alternativeName>
        <fullName evidence="21">Virulence sensor protein BvgS</fullName>
    </alternativeName>
</protein>
<dbReference type="InParanoid" id="A0A4R6QR00"/>
<dbReference type="Gene3D" id="3.40.50.2300">
    <property type="match status" value="2"/>
</dbReference>
<keyword evidence="14 24" id="KW-1133">Transmembrane helix</keyword>
<feature type="domain" description="PAS" evidence="27">
    <location>
        <begin position="489"/>
        <end position="556"/>
    </location>
</feature>
<evidence type="ECO:0000256" key="17">
    <source>
        <dbReference type="ARBA" id="ARBA00023136"/>
    </source>
</evidence>
<dbReference type="FunFam" id="3.30.565.10:FF:000010">
    <property type="entry name" value="Sensor histidine kinase RcsC"/>
    <property type="match status" value="1"/>
</dbReference>
<evidence type="ECO:0000259" key="25">
    <source>
        <dbReference type="PROSITE" id="PS50109"/>
    </source>
</evidence>
<dbReference type="PROSITE" id="PS50110">
    <property type="entry name" value="RESPONSE_REGULATORY"/>
    <property type="match status" value="2"/>
</dbReference>
<dbReference type="SMART" id="SM00086">
    <property type="entry name" value="PAC"/>
    <property type="match status" value="5"/>
</dbReference>
<keyword evidence="4" id="KW-1003">Cell membrane</keyword>
<evidence type="ECO:0000256" key="13">
    <source>
        <dbReference type="ARBA" id="ARBA00022840"/>
    </source>
</evidence>
<comment type="subunit">
    <text evidence="19">At low DSF concentrations, interacts with RpfF.</text>
</comment>
<feature type="modified residue" description="4-aspartylphosphate" evidence="23">
    <location>
        <position position="1333"/>
    </location>
</feature>
<evidence type="ECO:0000256" key="15">
    <source>
        <dbReference type="ARBA" id="ARBA00023012"/>
    </source>
</evidence>
<dbReference type="InterPro" id="IPR011006">
    <property type="entry name" value="CheY-like_superfamily"/>
</dbReference>
<accession>A0A4R6QR00</accession>
<dbReference type="Pfam" id="PF01627">
    <property type="entry name" value="Hpt"/>
    <property type="match status" value="1"/>
</dbReference>
<dbReference type="EC" id="2.7.13.3" evidence="3"/>
<evidence type="ECO:0000256" key="7">
    <source>
        <dbReference type="ARBA" id="ARBA00022679"/>
    </source>
</evidence>
<dbReference type="Gene3D" id="3.30.450.20">
    <property type="entry name" value="PAS domain"/>
    <property type="match status" value="5"/>
</dbReference>
<dbReference type="InterPro" id="IPR013655">
    <property type="entry name" value="PAS_fold_3"/>
</dbReference>
<keyword evidence="12" id="KW-0418">Kinase</keyword>
<dbReference type="InterPro" id="IPR035965">
    <property type="entry name" value="PAS-like_dom_sf"/>
</dbReference>
<keyword evidence="17 24" id="KW-0472">Membrane</keyword>
<evidence type="ECO:0000256" key="10">
    <source>
        <dbReference type="ARBA" id="ARBA00022737"/>
    </source>
</evidence>
<dbReference type="PANTHER" id="PTHR45339:SF1">
    <property type="entry name" value="HYBRID SIGNAL TRANSDUCTION HISTIDINE KINASE J"/>
    <property type="match status" value="1"/>
</dbReference>
<dbReference type="PRINTS" id="PR00344">
    <property type="entry name" value="BCTRLSENSOR"/>
</dbReference>
<evidence type="ECO:0000256" key="5">
    <source>
        <dbReference type="ARBA" id="ARBA00022519"/>
    </source>
</evidence>
<evidence type="ECO:0000256" key="2">
    <source>
        <dbReference type="ARBA" id="ARBA00004429"/>
    </source>
</evidence>
<feature type="domain" description="CHASE" evidence="29">
    <location>
        <begin position="89"/>
        <end position="278"/>
    </location>
</feature>
<keyword evidence="15" id="KW-0902">Two-component regulatory system</keyword>
<evidence type="ECO:0000256" key="6">
    <source>
        <dbReference type="ARBA" id="ARBA00022553"/>
    </source>
</evidence>
<dbReference type="InterPro" id="IPR004358">
    <property type="entry name" value="Sig_transdc_His_kin-like_C"/>
</dbReference>
<dbReference type="FunFam" id="2.10.70.100:FF:000001">
    <property type="entry name" value="Sensory transduction histidine kinase"/>
    <property type="match status" value="1"/>
</dbReference>
<evidence type="ECO:0000256" key="16">
    <source>
        <dbReference type="ARBA" id="ARBA00023026"/>
    </source>
</evidence>
<evidence type="ECO:0000256" key="24">
    <source>
        <dbReference type="SAM" id="Phobius"/>
    </source>
</evidence>
<dbReference type="SMART" id="SM00091">
    <property type="entry name" value="PAS"/>
    <property type="match status" value="5"/>
</dbReference>
<keyword evidence="9" id="KW-0732">Signal</keyword>
<dbReference type="SUPFAM" id="SSF55874">
    <property type="entry name" value="ATPase domain of HSP90 chaperone/DNA topoisomerase II/histidine kinase"/>
    <property type="match status" value="1"/>
</dbReference>
<proteinExistence type="predicted"/>
<reference evidence="31 32" key="1">
    <citation type="submission" date="2019-03" db="EMBL/GenBank/DDBJ databases">
        <title>Genomic Encyclopedia of Type Strains, Phase IV (KMG-IV): sequencing the most valuable type-strain genomes for metagenomic binning, comparative biology and taxonomic classification.</title>
        <authorList>
            <person name="Goeker M."/>
        </authorList>
    </citation>
    <scope>NUCLEOTIDE SEQUENCE [LARGE SCALE GENOMIC DNA]</scope>
    <source>
        <strain evidence="31 32">DSM 16998</strain>
    </source>
</reference>
<feature type="domain" description="PAS" evidence="27">
    <location>
        <begin position="624"/>
        <end position="697"/>
    </location>
</feature>
<dbReference type="CDD" id="cd00082">
    <property type="entry name" value="HisKA"/>
    <property type="match status" value="1"/>
</dbReference>
<evidence type="ECO:0000256" key="1">
    <source>
        <dbReference type="ARBA" id="ARBA00000085"/>
    </source>
</evidence>
<dbReference type="Gene3D" id="3.30.450.350">
    <property type="entry name" value="CHASE domain"/>
    <property type="match status" value="1"/>
</dbReference>